<evidence type="ECO:0000256" key="2">
    <source>
        <dbReference type="SAM" id="MobiDB-lite"/>
    </source>
</evidence>
<keyword evidence="1" id="KW-0175">Coiled coil</keyword>
<protein>
    <submittedName>
        <fullName evidence="3">Uncharacterized protein</fullName>
    </submittedName>
</protein>
<evidence type="ECO:0000256" key="1">
    <source>
        <dbReference type="SAM" id="Coils"/>
    </source>
</evidence>
<feature type="coiled-coil region" evidence="1">
    <location>
        <begin position="215"/>
        <end position="249"/>
    </location>
</feature>
<dbReference type="EMBL" id="CAJNJA010020287">
    <property type="protein sequence ID" value="CAE7457571.1"/>
    <property type="molecule type" value="Genomic_DNA"/>
</dbReference>
<dbReference type="Proteomes" id="UP000601435">
    <property type="component" value="Unassembled WGS sequence"/>
</dbReference>
<feature type="region of interest" description="Disordered" evidence="2">
    <location>
        <begin position="1"/>
        <end position="117"/>
    </location>
</feature>
<evidence type="ECO:0000313" key="4">
    <source>
        <dbReference type="Proteomes" id="UP000601435"/>
    </source>
</evidence>
<proteinExistence type="predicted"/>
<keyword evidence="4" id="KW-1185">Reference proteome</keyword>
<dbReference type="AlphaFoldDB" id="A0A812RXN0"/>
<feature type="compositionally biased region" description="Polar residues" evidence="2">
    <location>
        <begin position="1"/>
        <end position="17"/>
    </location>
</feature>
<evidence type="ECO:0000313" key="3">
    <source>
        <dbReference type="EMBL" id="CAE7457571.1"/>
    </source>
</evidence>
<name>A0A812RXN0_9DINO</name>
<reference evidence="3" key="1">
    <citation type="submission" date="2021-02" db="EMBL/GenBank/DDBJ databases">
        <authorList>
            <person name="Dougan E. K."/>
            <person name="Rhodes N."/>
            <person name="Thang M."/>
            <person name="Chan C."/>
        </authorList>
    </citation>
    <scope>NUCLEOTIDE SEQUENCE</scope>
</reference>
<feature type="compositionally biased region" description="Basic and acidic residues" evidence="2">
    <location>
        <begin position="49"/>
        <end position="60"/>
    </location>
</feature>
<feature type="compositionally biased region" description="Polar residues" evidence="2">
    <location>
        <begin position="36"/>
        <end position="48"/>
    </location>
</feature>
<gene>
    <name evidence="3" type="ORF">SNEC2469_LOCUS12755</name>
</gene>
<comment type="caution">
    <text evidence="3">The sequence shown here is derived from an EMBL/GenBank/DDBJ whole genome shotgun (WGS) entry which is preliminary data.</text>
</comment>
<organism evidence="3 4">
    <name type="scientific">Symbiodinium necroappetens</name>
    <dbReference type="NCBI Taxonomy" id="1628268"/>
    <lineage>
        <taxon>Eukaryota</taxon>
        <taxon>Sar</taxon>
        <taxon>Alveolata</taxon>
        <taxon>Dinophyceae</taxon>
        <taxon>Suessiales</taxon>
        <taxon>Symbiodiniaceae</taxon>
        <taxon>Symbiodinium</taxon>
    </lineage>
</organism>
<accession>A0A812RXN0</accession>
<sequence>MSAQTEETTGQLPNGTGVSRALDHSSAAVGGDVETSPVNVVDGQQQQTRDAESERDRRPELQATVRTDASSRAETTAKHAQARLGEASTTLDLGGRSVAEQQGSGERPGAVQNGYLTPRAGPLESVQQSWMTSMEVPRWMVKLGNLLNGGSGIPSAELAPSPYPGASPLYSTPPGGATFRLRSPAKARPIPAAPTPPSSSSLPAEAIQAEVQRQLQGVMAQLKQYGDRNEQLQCELDDARRQLRELRREEYMQEAGGAAPRGLLGEEMMPTVQPVVSKGPKFYLIYDEPQRFRSLRIQGMSRKLQLIKEHRDC</sequence>